<gene>
    <name evidence="2" type="ORF">GpSGHVEth068</name>
</gene>
<dbReference type="EMBL" id="KU050077">
    <property type="protein sequence ID" value="AMB48672.1"/>
    <property type="molecule type" value="Genomic_DNA"/>
</dbReference>
<keyword evidence="1" id="KW-0812">Transmembrane</keyword>
<evidence type="ECO:0000313" key="2">
    <source>
        <dbReference type="EMBL" id="AMB48672.1"/>
    </source>
</evidence>
<reference evidence="2 3" key="1">
    <citation type="journal article" date="2016" name="J. Gen. Virol.">
        <title>Comprehensive annotation of Glossina pallidipes salivary gland hypertrophy virus from Ethiopian tsetse flies: a proteogenomics approach.</title>
        <authorList>
            <person name="Abd-Alla A.M."/>
            <person name="Kariithi H.M."/>
            <person name="Cousserans F."/>
            <person name="Parker N.J."/>
            <person name="Ince I.A."/>
            <person name="Scully E.D."/>
            <person name="Boeren S."/>
            <person name="Geib S.M."/>
            <person name="Mekonnen S."/>
            <person name="Vlak J.M."/>
            <person name="Parker A.G."/>
            <person name="Vreysen M.J."/>
            <person name="Bergoin M."/>
        </authorList>
    </citation>
    <scope>NUCLEOTIDE SEQUENCE [LARGE SCALE GENOMIC DNA]</scope>
    <source>
        <strain evidence="2 3">Ethiopian</strain>
    </source>
</reference>
<keyword evidence="1" id="KW-1133">Transmembrane helix</keyword>
<dbReference type="Proteomes" id="UP000282469">
    <property type="component" value="Segment"/>
</dbReference>
<sequence>MMPMDYKVYYYSTLYLIIISGVIMEWSEPFINFENVNLLKDIFFSFKLDEQSPQLYHLSDMTRCAAIYNYIISCGRKKSHLNTDDVFCEYINNINMKGNMNIMQIFTLKFEQFFAMFFRSRFGNMLKLAMMNINKVPVGFPVATFNHDGMVFMFYSQRQLEDYFQKLSSIYFLYFGSGLFFLENTKSITDRGGIIQNKDEIISSKKIDNIIMDMKFRMQENTVEALEQDVTNIVHKINQEINKKTSNKNDVDLLNSTNISRGHIINSPLIRDAKITNATIIGTTNRNDNVGINYNVTDNIIKSTHDPVINLSNDDLVNVQPKILYNHNIIKNFELIFNNSKNEHVHMDMISQEHYIYSKNKFLQTNFQDIWKPHNFHILMQLTVVSNFLNIALRAVVHSIITPSMTEQYLNDFKAPSHNPTAKKNVFCKFKSDVNSATKEMYEQLSKFILPKPSVSVRIQNCNDSRLIKQAVTAVISPSEQDIDKKKISLKNILF</sequence>
<keyword evidence="2" id="KW-0543">Viral nucleoprotein</keyword>
<evidence type="ECO:0000313" key="3">
    <source>
        <dbReference type="Proteomes" id="UP000282469"/>
    </source>
</evidence>
<feature type="transmembrane region" description="Helical" evidence="1">
    <location>
        <begin position="9"/>
        <end position="27"/>
    </location>
</feature>
<protein>
    <submittedName>
        <fullName evidence="2">Nucleocapsid protein</fullName>
    </submittedName>
</protein>
<organism evidence="2 3">
    <name type="scientific">Glossina hytrovirus (isolate Glossina pallidipes/Ethiopia/Seibersdorf/-)</name>
    <name type="common">GHV</name>
    <dbReference type="NCBI Taxonomy" id="379529"/>
    <lineage>
        <taxon>Viruses</taxon>
        <taxon>Viruses incertae sedis</taxon>
        <taxon>Naldaviricetes</taxon>
        <taxon>Lefavirales</taxon>
        <taxon>Hytrosaviridae</taxon>
        <taxon>Glossinavirus</taxon>
        <taxon>Glossinavirus glopallidipedis</taxon>
    </lineage>
</organism>
<organismHost>
    <name type="scientific">Glossina</name>
    <name type="common">tsetse flies</name>
    <dbReference type="NCBI Taxonomy" id="7393"/>
</organismHost>
<keyword evidence="1" id="KW-0472">Membrane</keyword>
<name>A0A109QSW7_GHVS</name>
<dbReference type="GO" id="GO:0019013">
    <property type="term" value="C:viral nucleocapsid"/>
    <property type="evidence" value="ECO:0007669"/>
    <property type="project" value="UniProtKB-KW"/>
</dbReference>
<keyword evidence="2" id="KW-0946">Virion</keyword>
<proteinExistence type="predicted"/>
<accession>A0A109QSW7</accession>
<evidence type="ECO:0000256" key="1">
    <source>
        <dbReference type="SAM" id="Phobius"/>
    </source>
</evidence>